<dbReference type="PANTHER" id="PTHR36838:SF3">
    <property type="entry name" value="TRANSPORTER AUXIN EFFLUX CARRIER EC FAMILY"/>
    <property type="match status" value="1"/>
</dbReference>
<evidence type="ECO:0000256" key="1">
    <source>
        <dbReference type="ARBA" id="ARBA00004141"/>
    </source>
</evidence>
<gene>
    <name evidence="8" type="ORF">FB467_2767</name>
</gene>
<feature type="transmembrane region" description="Helical" evidence="7">
    <location>
        <begin position="287"/>
        <end position="305"/>
    </location>
</feature>
<keyword evidence="3" id="KW-1003">Cell membrane</keyword>
<feature type="transmembrane region" description="Helical" evidence="7">
    <location>
        <begin position="123"/>
        <end position="141"/>
    </location>
</feature>
<comment type="subcellular location">
    <subcellularLocation>
        <location evidence="1">Membrane</location>
        <topology evidence="1">Multi-pass membrane protein</topology>
    </subcellularLocation>
</comment>
<reference evidence="8 9" key="1">
    <citation type="submission" date="2019-06" db="EMBL/GenBank/DDBJ databases">
        <title>Sequencing the genomes of 1000 actinobacteria strains.</title>
        <authorList>
            <person name="Klenk H.-P."/>
        </authorList>
    </citation>
    <scope>NUCLEOTIDE SEQUENCE [LARGE SCALE GENOMIC DNA]</scope>
    <source>
        <strain evidence="8 9">DSM 12335</strain>
    </source>
</reference>
<feature type="transmembrane region" description="Helical" evidence="7">
    <location>
        <begin position="58"/>
        <end position="82"/>
    </location>
</feature>
<evidence type="ECO:0000313" key="8">
    <source>
        <dbReference type="EMBL" id="TQL51617.1"/>
    </source>
</evidence>
<organism evidence="8 9">
    <name type="scientific">Ornithinicoccus hortensis</name>
    <dbReference type="NCBI Taxonomy" id="82346"/>
    <lineage>
        <taxon>Bacteria</taxon>
        <taxon>Bacillati</taxon>
        <taxon>Actinomycetota</taxon>
        <taxon>Actinomycetes</taxon>
        <taxon>Micrococcales</taxon>
        <taxon>Intrasporangiaceae</taxon>
        <taxon>Ornithinicoccus</taxon>
    </lineage>
</organism>
<dbReference type="GO" id="GO:0016020">
    <property type="term" value="C:membrane"/>
    <property type="evidence" value="ECO:0007669"/>
    <property type="project" value="UniProtKB-SubCell"/>
</dbReference>
<dbReference type="PANTHER" id="PTHR36838">
    <property type="entry name" value="AUXIN EFFLUX CARRIER FAMILY PROTEIN"/>
    <property type="match status" value="1"/>
</dbReference>
<keyword evidence="5 7" id="KW-1133">Transmembrane helix</keyword>
<dbReference type="Pfam" id="PF03547">
    <property type="entry name" value="Mem_trans"/>
    <property type="match status" value="2"/>
</dbReference>
<evidence type="ECO:0000256" key="6">
    <source>
        <dbReference type="ARBA" id="ARBA00023136"/>
    </source>
</evidence>
<keyword evidence="2" id="KW-0813">Transport</keyword>
<sequence>MGAVVQGFGLIGVVVAVGWLVAHLGLFGETEQRILAQLTFRIGSPALLFIVVSRAETAVLFSGYLAATISGVVLTSATYILVARLVWKRDPTHLFMGGMVVSYVNANNLGLPIAAYVLGDASLAAPILLFQLLVLQPFWLAGLDVSGGGRASVLRMLGRPFTNPLTVASLLGLGVGLADIRLPGFVIDPIELISGIAIPSMLLAFGISLRLSPRPGAGGTAPELAFVVLSKLGLMPLFTALVGHFVLGLGHAELTAATVIAALPTAQNVFILAVAYGRAVRIARDGVFLTTVLAMPAMLVTVWLLG</sequence>
<protein>
    <recommendedName>
        <fullName evidence="10">AEC family transporter</fullName>
    </recommendedName>
</protein>
<keyword evidence="9" id="KW-1185">Reference proteome</keyword>
<dbReference type="OrthoDB" id="5405318at2"/>
<dbReference type="GO" id="GO:0055085">
    <property type="term" value="P:transmembrane transport"/>
    <property type="evidence" value="ECO:0007669"/>
    <property type="project" value="InterPro"/>
</dbReference>
<feature type="transmembrane region" description="Helical" evidence="7">
    <location>
        <begin position="161"/>
        <end position="180"/>
    </location>
</feature>
<accession>A0A542YU50</accession>
<feature type="transmembrane region" description="Helical" evidence="7">
    <location>
        <begin position="94"/>
        <end position="117"/>
    </location>
</feature>
<dbReference type="AlphaFoldDB" id="A0A542YU50"/>
<keyword evidence="4 7" id="KW-0812">Transmembrane</keyword>
<feature type="transmembrane region" description="Helical" evidence="7">
    <location>
        <begin position="224"/>
        <end position="248"/>
    </location>
</feature>
<feature type="transmembrane region" description="Helical" evidence="7">
    <location>
        <begin position="254"/>
        <end position="275"/>
    </location>
</feature>
<evidence type="ECO:0000256" key="2">
    <source>
        <dbReference type="ARBA" id="ARBA00022448"/>
    </source>
</evidence>
<dbReference type="Proteomes" id="UP000319516">
    <property type="component" value="Unassembled WGS sequence"/>
</dbReference>
<evidence type="ECO:0000313" key="9">
    <source>
        <dbReference type="Proteomes" id="UP000319516"/>
    </source>
</evidence>
<evidence type="ECO:0000256" key="7">
    <source>
        <dbReference type="SAM" id="Phobius"/>
    </source>
</evidence>
<feature type="transmembrane region" description="Helical" evidence="7">
    <location>
        <begin position="192"/>
        <end position="212"/>
    </location>
</feature>
<proteinExistence type="predicted"/>
<dbReference type="RefSeq" id="WP_141785593.1">
    <property type="nucleotide sequence ID" value="NZ_BAAAIK010000011.1"/>
</dbReference>
<evidence type="ECO:0000256" key="3">
    <source>
        <dbReference type="ARBA" id="ARBA00022475"/>
    </source>
</evidence>
<comment type="caution">
    <text evidence="8">The sequence shown here is derived from an EMBL/GenBank/DDBJ whole genome shotgun (WGS) entry which is preliminary data.</text>
</comment>
<feature type="transmembrane region" description="Helical" evidence="7">
    <location>
        <begin position="6"/>
        <end position="27"/>
    </location>
</feature>
<feature type="transmembrane region" description="Helical" evidence="7">
    <location>
        <begin position="34"/>
        <end position="52"/>
    </location>
</feature>
<name>A0A542YU50_9MICO</name>
<dbReference type="InterPro" id="IPR004776">
    <property type="entry name" value="Mem_transp_PIN-like"/>
</dbReference>
<evidence type="ECO:0008006" key="10">
    <source>
        <dbReference type="Google" id="ProtNLM"/>
    </source>
</evidence>
<dbReference type="EMBL" id="VFOP01000001">
    <property type="protein sequence ID" value="TQL51617.1"/>
    <property type="molecule type" value="Genomic_DNA"/>
</dbReference>
<evidence type="ECO:0000256" key="5">
    <source>
        <dbReference type="ARBA" id="ARBA00022989"/>
    </source>
</evidence>
<evidence type="ECO:0000256" key="4">
    <source>
        <dbReference type="ARBA" id="ARBA00022692"/>
    </source>
</evidence>
<keyword evidence="6 7" id="KW-0472">Membrane</keyword>